<feature type="compositionally biased region" description="Polar residues" evidence="9">
    <location>
        <begin position="451"/>
        <end position="464"/>
    </location>
</feature>
<dbReference type="CDD" id="cd00202">
    <property type="entry name" value="ZnF_GATA"/>
    <property type="match status" value="2"/>
</dbReference>
<feature type="compositionally biased region" description="Basic and acidic residues" evidence="9">
    <location>
        <begin position="36"/>
        <end position="46"/>
    </location>
</feature>
<name>A0A9P6MKV9_9FUNG</name>
<feature type="compositionally biased region" description="Low complexity" evidence="9">
    <location>
        <begin position="1"/>
        <end position="31"/>
    </location>
</feature>
<evidence type="ECO:0000259" key="11">
    <source>
        <dbReference type="PROSITE" id="PS50114"/>
    </source>
</evidence>
<dbReference type="PRINTS" id="PR00619">
    <property type="entry name" value="GATAZNFINGER"/>
</dbReference>
<feature type="compositionally biased region" description="Polar residues" evidence="9">
    <location>
        <begin position="426"/>
        <end position="437"/>
    </location>
</feature>
<keyword evidence="13" id="KW-1185">Reference proteome</keyword>
<dbReference type="GO" id="GO:0000981">
    <property type="term" value="F:DNA-binding transcription factor activity, RNA polymerase II-specific"/>
    <property type="evidence" value="ECO:0007669"/>
    <property type="project" value="TreeGrafter"/>
</dbReference>
<dbReference type="Gene3D" id="3.30.50.10">
    <property type="entry name" value="Erythroid Transcription Factor GATA-1, subunit A"/>
    <property type="match status" value="2"/>
</dbReference>
<dbReference type="SMART" id="SM00401">
    <property type="entry name" value="ZnF_GATA"/>
    <property type="match status" value="2"/>
</dbReference>
<feature type="compositionally biased region" description="Polar residues" evidence="9">
    <location>
        <begin position="376"/>
        <end position="390"/>
    </location>
</feature>
<organism evidence="12 13">
    <name type="scientific">Modicella reniformis</name>
    <dbReference type="NCBI Taxonomy" id="1440133"/>
    <lineage>
        <taxon>Eukaryota</taxon>
        <taxon>Fungi</taxon>
        <taxon>Fungi incertae sedis</taxon>
        <taxon>Mucoromycota</taxon>
        <taxon>Mortierellomycotina</taxon>
        <taxon>Mortierellomycetes</taxon>
        <taxon>Mortierellales</taxon>
        <taxon>Mortierellaceae</taxon>
        <taxon>Modicella</taxon>
    </lineage>
</organism>
<evidence type="ECO:0000256" key="5">
    <source>
        <dbReference type="ARBA" id="ARBA00023015"/>
    </source>
</evidence>
<evidence type="ECO:0000256" key="1">
    <source>
        <dbReference type="ARBA" id="ARBA00004123"/>
    </source>
</evidence>
<feature type="domain" description="GATA-type" evidence="11">
    <location>
        <begin position="101"/>
        <end position="154"/>
    </location>
</feature>
<dbReference type="GO" id="GO:0008270">
    <property type="term" value="F:zinc ion binding"/>
    <property type="evidence" value="ECO:0007669"/>
    <property type="project" value="UniProtKB-KW"/>
</dbReference>
<dbReference type="SUPFAM" id="SSF57716">
    <property type="entry name" value="Glucocorticoid receptor-like (DNA-binding domain)"/>
    <property type="match status" value="2"/>
</dbReference>
<dbReference type="AlphaFoldDB" id="A0A9P6MKV9"/>
<dbReference type="InterPro" id="IPR039355">
    <property type="entry name" value="Transcription_factor_GATA"/>
</dbReference>
<evidence type="ECO:0000256" key="7">
    <source>
        <dbReference type="ARBA" id="ARBA00023242"/>
    </source>
</evidence>
<keyword evidence="6" id="KW-0804">Transcription</keyword>
<dbReference type="InterPro" id="IPR013088">
    <property type="entry name" value="Znf_NHR/GATA"/>
</dbReference>
<keyword evidence="5" id="KW-0805">Transcription regulation</keyword>
<evidence type="ECO:0000313" key="13">
    <source>
        <dbReference type="Proteomes" id="UP000749646"/>
    </source>
</evidence>
<accession>A0A9P6MKV9</accession>
<dbReference type="GO" id="GO:0000122">
    <property type="term" value="P:negative regulation of transcription by RNA polymerase II"/>
    <property type="evidence" value="ECO:0007669"/>
    <property type="project" value="TreeGrafter"/>
</dbReference>
<feature type="region of interest" description="Disordered" evidence="9">
    <location>
        <begin position="166"/>
        <end position="188"/>
    </location>
</feature>
<keyword evidence="10" id="KW-1133">Transmembrane helix</keyword>
<sequence length="566" mass="62321">MISTKPYSSPASTPASKSTSPSSMSMDIPTSLSDASLRDMHVKLEEPESTGSVARRPHSSSPERQGSNSSQQDPVHQSTSQPERPPSSQSTSAPKRESRVGVTATSCANCGTTTTPLWRRASNGQTICNACGLYFKARNHMRPPWLKRNATNRKGESSEDIIEILDESTGSNGESSSGKGCAPEGGHKEHNHVHDSECAGTCPGDGNCNGEGGSESCAGCPSFNQHHTHRQNQVCANCRTTTTPLWRRDTNGNTICNACGLYFKLHNVHRPVTMKRAIIKRRKRVHVANSPPRTGQEASQEASANQQQQQSATKSQLKSQKSKQTSHNPVPMTVSELEPSDVDAQVRHTSTKRKRVQSANGGRAVPAIEDYIAPKRTTSGQDEWSRNDQSTPEDHHRGSPMDHTSSGHDDSDMGHSEDQRYGSPGHVSQDQRSSYHQRPQDQHDSPGDYPSQPSRYQFNLHQSNGHYQPTQLEPALARICHCVVLTFQYPAIVYRRCALFRTEPKFTTALPAPPNLCESRGFLLALSFISIAARGLSSWRLTSIIAWFVTITIFAKRTYPLFRSKE</sequence>
<comment type="caution">
    <text evidence="12">The sequence shown here is derived from an EMBL/GenBank/DDBJ whole genome shotgun (WGS) entry which is preliminary data.</text>
</comment>
<dbReference type="Pfam" id="PF00320">
    <property type="entry name" value="GATA"/>
    <property type="match status" value="2"/>
</dbReference>
<evidence type="ECO:0000313" key="12">
    <source>
        <dbReference type="EMBL" id="KAG0006845.1"/>
    </source>
</evidence>
<evidence type="ECO:0000256" key="3">
    <source>
        <dbReference type="ARBA" id="ARBA00022771"/>
    </source>
</evidence>
<dbReference type="EMBL" id="JAAAHW010000048">
    <property type="protein sequence ID" value="KAG0006845.1"/>
    <property type="molecule type" value="Genomic_DNA"/>
</dbReference>
<evidence type="ECO:0000256" key="6">
    <source>
        <dbReference type="ARBA" id="ARBA00023163"/>
    </source>
</evidence>
<gene>
    <name evidence="12" type="primary">CIR1_1</name>
    <name evidence="12" type="ORF">BGZ65_002981</name>
</gene>
<feature type="region of interest" description="Disordered" evidence="9">
    <location>
        <begin position="1"/>
        <end position="103"/>
    </location>
</feature>
<evidence type="ECO:0000256" key="9">
    <source>
        <dbReference type="SAM" id="MobiDB-lite"/>
    </source>
</evidence>
<dbReference type="GO" id="GO:0005634">
    <property type="term" value="C:nucleus"/>
    <property type="evidence" value="ECO:0007669"/>
    <property type="project" value="UniProtKB-SubCell"/>
</dbReference>
<feature type="compositionally biased region" description="Basic and acidic residues" evidence="9">
    <location>
        <begin position="392"/>
        <end position="420"/>
    </location>
</feature>
<proteinExistence type="predicted"/>
<feature type="region of interest" description="Disordered" evidence="9">
    <location>
        <begin position="280"/>
        <end position="464"/>
    </location>
</feature>
<dbReference type="PROSITE" id="PS00344">
    <property type="entry name" value="GATA_ZN_FINGER_1"/>
    <property type="match status" value="2"/>
</dbReference>
<evidence type="ECO:0000256" key="4">
    <source>
        <dbReference type="ARBA" id="ARBA00022833"/>
    </source>
</evidence>
<keyword evidence="2" id="KW-0479">Metal-binding</keyword>
<feature type="transmembrane region" description="Helical" evidence="10">
    <location>
        <begin position="537"/>
        <end position="555"/>
    </location>
</feature>
<keyword evidence="10" id="KW-0812">Transmembrane</keyword>
<keyword evidence="10" id="KW-0472">Membrane</keyword>
<feature type="compositionally biased region" description="Low complexity" evidence="9">
    <location>
        <begin position="167"/>
        <end position="180"/>
    </location>
</feature>
<feature type="domain" description="GATA-type" evidence="11">
    <location>
        <begin position="229"/>
        <end position="282"/>
    </location>
</feature>
<reference evidence="12" key="1">
    <citation type="journal article" date="2020" name="Fungal Divers.">
        <title>Resolving the Mortierellaceae phylogeny through synthesis of multi-gene phylogenetics and phylogenomics.</title>
        <authorList>
            <person name="Vandepol N."/>
            <person name="Liber J."/>
            <person name="Desiro A."/>
            <person name="Na H."/>
            <person name="Kennedy M."/>
            <person name="Barry K."/>
            <person name="Grigoriev I.V."/>
            <person name="Miller A.N."/>
            <person name="O'Donnell K."/>
            <person name="Stajich J.E."/>
            <person name="Bonito G."/>
        </authorList>
    </citation>
    <scope>NUCLEOTIDE SEQUENCE</scope>
    <source>
        <strain evidence="12">MES-2147</strain>
    </source>
</reference>
<protein>
    <submittedName>
        <fullName evidence="12">Electron transfer flavoprotein subunit</fullName>
    </submittedName>
</protein>
<keyword evidence="4" id="KW-0862">Zinc</keyword>
<evidence type="ECO:0000256" key="10">
    <source>
        <dbReference type="SAM" id="Phobius"/>
    </source>
</evidence>
<dbReference type="PROSITE" id="PS50114">
    <property type="entry name" value="GATA_ZN_FINGER_2"/>
    <property type="match status" value="2"/>
</dbReference>
<dbReference type="Proteomes" id="UP000749646">
    <property type="component" value="Unassembled WGS sequence"/>
</dbReference>
<keyword evidence="7" id="KW-0539">Nucleus</keyword>
<dbReference type="GO" id="GO:0045944">
    <property type="term" value="P:positive regulation of transcription by RNA polymerase II"/>
    <property type="evidence" value="ECO:0007669"/>
    <property type="project" value="TreeGrafter"/>
</dbReference>
<dbReference type="FunFam" id="3.30.50.10:FF:000007">
    <property type="entry name" value="Nitrogen regulatory AreA, N-terminal"/>
    <property type="match status" value="1"/>
</dbReference>
<dbReference type="GO" id="GO:0000978">
    <property type="term" value="F:RNA polymerase II cis-regulatory region sequence-specific DNA binding"/>
    <property type="evidence" value="ECO:0007669"/>
    <property type="project" value="TreeGrafter"/>
</dbReference>
<evidence type="ECO:0000256" key="8">
    <source>
        <dbReference type="PROSITE-ProRule" id="PRU00094"/>
    </source>
</evidence>
<dbReference type="InterPro" id="IPR000679">
    <property type="entry name" value="Znf_GATA"/>
</dbReference>
<evidence type="ECO:0000256" key="2">
    <source>
        <dbReference type="ARBA" id="ARBA00022723"/>
    </source>
</evidence>
<dbReference type="PANTHER" id="PTHR10071:SF335">
    <property type="entry name" value="IRON-SENSING TRANSCRIPTIONAL REPRESSOR-RELATED"/>
    <property type="match status" value="1"/>
</dbReference>
<feature type="compositionally biased region" description="Low complexity" evidence="9">
    <location>
        <begin position="296"/>
        <end position="326"/>
    </location>
</feature>
<dbReference type="OrthoDB" id="515401at2759"/>
<feature type="compositionally biased region" description="Polar residues" evidence="9">
    <location>
        <begin position="59"/>
        <end position="93"/>
    </location>
</feature>
<comment type="subcellular location">
    <subcellularLocation>
        <location evidence="1">Nucleus</location>
    </subcellularLocation>
</comment>
<keyword evidence="3 8" id="KW-0863">Zinc-finger</keyword>
<dbReference type="PANTHER" id="PTHR10071">
    <property type="entry name" value="TRANSCRIPTION FACTOR GATA FAMILY MEMBER"/>
    <property type="match status" value="1"/>
</dbReference>